<keyword evidence="3 8" id="KW-0813">Transport</keyword>
<dbReference type="InterPro" id="IPR004845">
    <property type="entry name" value="T2SS_GspD_CS"/>
</dbReference>
<dbReference type="Pfam" id="PF00263">
    <property type="entry name" value="Secretin"/>
    <property type="match status" value="1"/>
</dbReference>
<dbReference type="GO" id="GO:0009306">
    <property type="term" value="P:protein secretion"/>
    <property type="evidence" value="ECO:0007669"/>
    <property type="project" value="InterPro"/>
</dbReference>
<protein>
    <submittedName>
        <fullName evidence="10">Type IV pilus assembly protein PilQ</fullName>
    </submittedName>
</protein>
<dbReference type="Gene3D" id="3.30.1370.130">
    <property type="match status" value="1"/>
</dbReference>
<dbReference type="InterPro" id="IPR051808">
    <property type="entry name" value="Type_IV_pilus_biogenesis"/>
</dbReference>
<dbReference type="InterPro" id="IPR001775">
    <property type="entry name" value="GspD/PilQ"/>
</dbReference>
<dbReference type="Pfam" id="PF03958">
    <property type="entry name" value="Secretin_N"/>
    <property type="match status" value="1"/>
</dbReference>
<gene>
    <name evidence="10" type="ORF">FHR99_002041</name>
</gene>
<dbReference type="PANTHER" id="PTHR30604:SF1">
    <property type="entry name" value="DNA UTILIZATION PROTEIN HOFQ"/>
    <property type="match status" value="1"/>
</dbReference>
<evidence type="ECO:0000256" key="7">
    <source>
        <dbReference type="ARBA" id="ARBA00023237"/>
    </source>
</evidence>
<evidence type="ECO:0000256" key="2">
    <source>
        <dbReference type="ARBA" id="ARBA00006304"/>
    </source>
</evidence>
<evidence type="ECO:0000256" key="6">
    <source>
        <dbReference type="ARBA" id="ARBA00023136"/>
    </source>
</evidence>
<dbReference type="PROSITE" id="PS00875">
    <property type="entry name" value="T2SP_D"/>
    <property type="match status" value="1"/>
</dbReference>
<evidence type="ECO:0000256" key="3">
    <source>
        <dbReference type="ARBA" id="ARBA00022448"/>
    </source>
</evidence>
<accession>A0A7W4W5L5</accession>
<evidence type="ECO:0000256" key="4">
    <source>
        <dbReference type="ARBA" id="ARBA00022729"/>
    </source>
</evidence>
<comment type="subcellular location">
    <subcellularLocation>
        <location evidence="1 8">Cell outer membrane</location>
    </subcellularLocation>
</comment>
<feature type="domain" description="Secretin/TonB short N-terminal" evidence="9">
    <location>
        <begin position="302"/>
        <end position="350"/>
    </location>
</feature>
<evidence type="ECO:0000313" key="11">
    <source>
        <dbReference type="Proteomes" id="UP000537130"/>
    </source>
</evidence>
<dbReference type="Pfam" id="PF07660">
    <property type="entry name" value="STN"/>
    <property type="match status" value="1"/>
</dbReference>
<keyword evidence="4" id="KW-0732">Signal</keyword>
<dbReference type="Gene3D" id="3.30.1370.120">
    <property type="match status" value="1"/>
</dbReference>
<evidence type="ECO:0000256" key="1">
    <source>
        <dbReference type="ARBA" id="ARBA00004442"/>
    </source>
</evidence>
<keyword evidence="6" id="KW-0472">Membrane</keyword>
<evidence type="ECO:0000313" key="10">
    <source>
        <dbReference type="EMBL" id="MBB3047775.1"/>
    </source>
</evidence>
<comment type="caution">
    <text evidence="10">The sequence shown here is derived from an EMBL/GenBank/DDBJ whole genome shotgun (WGS) entry which is preliminary data.</text>
</comment>
<dbReference type="GO" id="GO:0009279">
    <property type="term" value="C:cell outer membrane"/>
    <property type="evidence" value="ECO:0007669"/>
    <property type="project" value="UniProtKB-SubCell"/>
</dbReference>
<organism evidence="10 11">
    <name type="scientific">Litorivivens lipolytica</name>
    <dbReference type="NCBI Taxonomy" id="1524264"/>
    <lineage>
        <taxon>Bacteria</taxon>
        <taxon>Pseudomonadati</taxon>
        <taxon>Pseudomonadota</taxon>
        <taxon>Gammaproteobacteria</taxon>
        <taxon>Litorivivens</taxon>
    </lineage>
</organism>
<dbReference type="NCBIfam" id="TIGR02515">
    <property type="entry name" value="IV_pilus_PilQ"/>
    <property type="match status" value="1"/>
</dbReference>
<dbReference type="InterPro" id="IPR005644">
    <property type="entry name" value="NolW-like"/>
</dbReference>
<evidence type="ECO:0000259" key="9">
    <source>
        <dbReference type="SMART" id="SM00965"/>
    </source>
</evidence>
<dbReference type="Gene3D" id="2.60.40.3470">
    <property type="match status" value="1"/>
</dbReference>
<dbReference type="EMBL" id="JACHWY010000002">
    <property type="protein sequence ID" value="MBB3047775.1"/>
    <property type="molecule type" value="Genomic_DNA"/>
</dbReference>
<sequence>MKTLKPKTIQRYLLWAACAIFTHPLFAGELKDIQFSSLQGGRFEARMTFDSAPPEPKGYTIEKPARIALDLPGVSSGLPQKKYPLSYGNASSAIVLEGNGRTRVVLNLLELVPYATRIEGNDLVVEVGSVATEYLKESGGALEQVASSTPSVETASGNQITDMDFKRGADGEGMLILSLKDPKADINVYEQGTKIFVEFSEMSLPENLRRRYDVGDFATPVQVIDAKSTSRGARFELKSSGDYDYLAYQADNEYVLSVKPLTQEEVEERRKEFAFVGEKLSLNFQDIEVRAVLQLIADFTELNLVASDTVSGNITLRLKNVPWDQALELVLKTKGLDKRLVGNVLMVAPAAEIAERERQEIEAQKQVRELAPLRSEFIRIRYADAADLMTLFERTSTGGGGNSDEGEDILSERGRVVLESRTNSLLITETADKLDEIRRLIKQIDVPIRQVQIEARIVRASTDFDKSLGVRWGGAFYDVNDAGNILSANGTIEENNETTSNLISAAAAGNNSFEVVPGMIADLGVAGAAGSFALGFIEDDHFLNLELSALESKGRGEIVSQPKVITGDKEPAIIKAGTEIPYPQSSANGETTIAFKEAVLSLDVTPIITPDDRILLDLLINQDTVGQLVISTGLGGQVPTIDTTELKTKVLVGNGETVVLGGVYETTDIESVTKVPFFGDLPYIGRLFRRTSVDQDKSELLIFITPRILADTLVE</sequence>
<comment type="similarity">
    <text evidence="2">Belongs to the bacterial secretin family. PilQ subfamily.</text>
</comment>
<proteinExistence type="inferred from homology"/>
<dbReference type="SMART" id="SM00965">
    <property type="entry name" value="STN"/>
    <property type="match status" value="1"/>
</dbReference>
<dbReference type="PANTHER" id="PTHR30604">
    <property type="entry name" value="PROTEIN TRANSPORT PROTEIN HOFQ"/>
    <property type="match status" value="1"/>
</dbReference>
<keyword evidence="11" id="KW-1185">Reference proteome</keyword>
<dbReference type="AlphaFoldDB" id="A0A7W4W5L5"/>
<name>A0A7W4W5L5_9GAMM</name>
<reference evidence="10 11" key="1">
    <citation type="submission" date="2020-08" db="EMBL/GenBank/DDBJ databases">
        <title>Genomic Encyclopedia of Type Strains, Phase III (KMG-III): the genomes of soil and plant-associated and newly described type strains.</title>
        <authorList>
            <person name="Whitman W."/>
        </authorList>
    </citation>
    <scope>NUCLEOTIDE SEQUENCE [LARGE SCALE GENOMIC DNA]</scope>
    <source>
        <strain evidence="10 11">CECT 8654</strain>
    </source>
</reference>
<dbReference type="InterPro" id="IPR021731">
    <property type="entry name" value="AMIN_dom"/>
</dbReference>
<evidence type="ECO:0000256" key="8">
    <source>
        <dbReference type="RuleBase" id="RU004004"/>
    </source>
</evidence>
<keyword evidence="5" id="KW-0653">Protein transport</keyword>
<evidence type="ECO:0000256" key="5">
    <source>
        <dbReference type="ARBA" id="ARBA00022927"/>
    </source>
</evidence>
<dbReference type="RefSeq" id="WP_183410533.1">
    <property type="nucleotide sequence ID" value="NZ_JACHWY010000002.1"/>
</dbReference>
<dbReference type="FunFam" id="3.30.1370.130:FF:000001">
    <property type="entry name" value="Type IV pilus secretin PilQ"/>
    <property type="match status" value="1"/>
</dbReference>
<dbReference type="InterPro" id="IPR013355">
    <property type="entry name" value="Pilus_4_PilQ"/>
</dbReference>
<dbReference type="InterPro" id="IPR004846">
    <property type="entry name" value="T2SS/T3SS_dom"/>
</dbReference>
<dbReference type="InterPro" id="IPR011662">
    <property type="entry name" value="Secretin/TonB_short_N"/>
</dbReference>
<dbReference type="Pfam" id="PF11741">
    <property type="entry name" value="AMIN"/>
    <property type="match status" value="1"/>
</dbReference>
<dbReference type="PRINTS" id="PR00811">
    <property type="entry name" value="BCTERIALGSPD"/>
</dbReference>
<dbReference type="InterPro" id="IPR038591">
    <property type="entry name" value="NolW-like_sf"/>
</dbReference>
<dbReference type="Proteomes" id="UP000537130">
    <property type="component" value="Unassembled WGS sequence"/>
</dbReference>
<keyword evidence="7" id="KW-0998">Cell outer membrane</keyword>